<proteinExistence type="predicted"/>
<organism evidence="2 3">
    <name type="scientific">Virgibacillus kekensis</name>
    <dbReference type="NCBI Taxonomy" id="202261"/>
    <lineage>
        <taxon>Bacteria</taxon>
        <taxon>Bacillati</taxon>
        <taxon>Bacillota</taxon>
        <taxon>Bacilli</taxon>
        <taxon>Bacillales</taxon>
        <taxon>Bacillaceae</taxon>
        <taxon>Virgibacillus</taxon>
    </lineage>
</organism>
<evidence type="ECO:0000313" key="2">
    <source>
        <dbReference type="EMBL" id="MFC4558428.1"/>
    </source>
</evidence>
<dbReference type="Pfam" id="PF13977">
    <property type="entry name" value="TetR_C_6"/>
    <property type="match status" value="1"/>
</dbReference>
<dbReference type="EMBL" id="JBHSFU010000004">
    <property type="protein sequence ID" value="MFC4558428.1"/>
    <property type="molecule type" value="Genomic_DNA"/>
</dbReference>
<dbReference type="SUPFAM" id="SSF48498">
    <property type="entry name" value="Tetracyclin repressor-like, C-terminal domain"/>
    <property type="match status" value="1"/>
</dbReference>
<feature type="domain" description="BetI-type transcriptional repressor C-terminal" evidence="1">
    <location>
        <begin position="23"/>
        <end position="135"/>
    </location>
</feature>
<keyword evidence="3" id="KW-1185">Reference proteome</keyword>
<comment type="caution">
    <text evidence="2">The sequence shown here is derived from an EMBL/GenBank/DDBJ whole genome shotgun (WGS) entry which is preliminary data.</text>
</comment>
<dbReference type="RefSeq" id="WP_390295136.1">
    <property type="nucleotide sequence ID" value="NZ_JBHSFU010000004.1"/>
</dbReference>
<accession>A0ABV9DK32</accession>
<protein>
    <submittedName>
        <fullName evidence="2">TetR family transcriptional regulator C-terminal domain-containing protein</fullName>
    </submittedName>
</protein>
<dbReference type="InterPro" id="IPR039538">
    <property type="entry name" value="BetI_C"/>
</dbReference>
<gene>
    <name evidence="2" type="ORF">ACFO3D_09405</name>
</gene>
<dbReference type="Proteomes" id="UP001595989">
    <property type="component" value="Unassembled WGS sequence"/>
</dbReference>
<sequence length="138" mass="15796">MELVVERVQSRTENKQYDGTPLEVITEAICEVLPVDETRKLEMEVWFAFSAKTLVDSTLGALSNKVYKDMQTGIKKVIGSLQALNLLNENVEMEREVFRLHALVDGMAMHHLLYPEQFSYDNMITTLKYHLESLCKAA</sequence>
<evidence type="ECO:0000313" key="3">
    <source>
        <dbReference type="Proteomes" id="UP001595989"/>
    </source>
</evidence>
<reference evidence="3" key="1">
    <citation type="journal article" date="2019" name="Int. J. Syst. Evol. Microbiol.">
        <title>The Global Catalogue of Microorganisms (GCM) 10K type strain sequencing project: providing services to taxonomists for standard genome sequencing and annotation.</title>
        <authorList>
            <consortium name="The Broad Institute Genomics Platform"/>
            <consortium name="The Broad Institute Genome Sequencing Center for Infectious Disease"/>
            <person name="Wu L."/>
            <person name="Ma J."/>
        </authorList>
    </citation>
    <scope>NUCLEOTIDE SEQUENCE [LARGE SCALE GENOMIC DNA]</scope>
    <source>
        <strain evidence="3">CGMCC 4.7426</strain>
    </source>
</reference>
<dbReference type="Gene3D" id="1.10.357.10">
    <property type="entry name" value="Tetracycline Repressor, domain 2"/>
    <property type="match status" value="1"/>
</dbReference>
<name>A0ABV9DK32_9BACI</name>
<evidence type="ECO:0000259" key="1">
    <source>
        <dbReference type="Pfam" id="PF13977"/>
    </source>
</evidence>
<dbReference type="InterPro" id="IPR036271">
    <property type="entry name" value="Tet_transcr_reg_TetR-rel_C_sf"/>
</dbReference>